<dbReference type="InterPro" id="IPR019734">
    <property type="entry name" value="TPR_rpt"/>
</dbReference>
<proteinExistence type="predicted"/>
<dbReference type="RefSeq" id="WP_349943922.1">
    <property type="nucleotide sequence ID" value="NZ_CP157940.1"/>
</dbReference>
<gene>
    <name evidence="3" type="ORF">ABFV83_11315</name>
</gene>
<reference evidence="3" key="1">
    <citation type="submission" date="2024-06" db="EMBL/GenBank/DDBJ databases">
        <title>Lacrimispora cavernae sp. nov., a novel anaerobe isolated from bat guano pile inside a cave.</title>
        <authorList>
            <person name="Miller S.L."/>
            <person name="Lu N."/>
            <person name="King J."/>
            <person name="Sankaranarayanan K."/>
            <person name="Lawson P.A."/>
        </authorList>
    </citation>
    <scope>NUCLEOTIDE SEQUENCE</scope>
    <source>
        <strain evidence="3">BS-2</strain>
    </source>
</reference>
<dbReference type="Gene3D" id="1.25.40.10">
    <property type="entry name" value="Tetratricopeptide repeat domain"/>
    <property type="match status" value="1"/>
</dbReference>
<feature type="chain" id="PRO_5043459311" evidence="2">
    <location>
        <begin position="22"/>
        <end position="394"/>
    </location>
</feature>
<dbReference type="SMART" id="SM00028">
    <property type="entry name" value="TPR"/>
    <property type="match status" value="2"/>
</dbReference>
<dbReference type="SUPFAM" id="SSF82185">
    <property type="entry name" value="Histone H3 K4-specific methyltransferase SET7/9 N-terminal domain"/>
    <property type="match status" value="1"/>
</dbReference>
<sequence length="394" mass="44471">MKKKKIILVSALIICFLAGMAGCSKKVSSGNFQENFDLGVKYLKEANYDKAILAFTAVIQIDPKNAEAYKNLAVAYEHTGKPKEAASFLLYAANQNSQPEDIARLSDLIRQITDLPEAATMAQMAYSQTGNPEFISLLFVIKGQEGDFDAISRNIDDMELFDRMKPEYLEDLIQFYIDREDLEGMKQLSLVLNKKETCETAVLSMDMWSAYHEGGHDGVIALLETYYTDEKDMPILKPGEEYYIGGYDANGLRSGYGICFYGPDLKQTSRIYAGNWEKGLRNGTGTAYRSNTYRIQCNWKDDYPEGEVTIFQADKLVYGTLSKGHVATEMNLYYTNGDWYGVHCTPDASKKSGYSFKHYNMDESGTCPCVESHIYCWDCQIKEQEKSDEQGGEE</sequence>
<keyword evidence="2" id="KW-0732">Signal</keyword>
<evidence type="ECO:0000256" key="2">
    <source>
        <dbReference type="SAM" id="SignalP"/>
    </source>
</evidence>
<evidence type="ECO:0000256" key="1">
    <source>
        <dbReference type="PROSITE-ProRule" id="PRU00339"/>
    </source>
</evidence>
<feature type="repeat" description="TPR" evidence="1">
    <location>
        <begin position="32"/>
        <end position="65"/>
    </location>
</feature>
<evidence type="ECO:0000313" key="3">
    <source>
        <dbReference type="EMBL" id="XBS52430.1"/>
    </source>
</evidence>
<dbReference type="SUPFAM" id="SSF48452">
    <property type="entry name" value="TPR-like"/>
    <property type="match status" value="1"/>
</dbReference>
<name>A0AAU7PJA2_9FIRM</name>
<protein>
    <submittedName>
        <fullName evidence="3">Tetratricopeptide repeat protein</fullName>
    </submittedName>
</protein>
<keyword evidence="1" id="KW-0802">TPR repeat</keyword>
<dbReference type="InterPro" id="IPR011990">
    <property type="entry name" value="TPR-like_helical_dom_sf"/>
</dbReference>
<feature type="signal peptide" evidence="2">
    <location>
        <begin position="1"/>
        <end position="21"/>
    </location>
</feature>
<accession>A0AAU7PJA2</accession>
<dbReference type="AlphaFoldDB" id="A0AAU7PJA2"/>
<dbReference type="PROSITE" id="PS51257">
    <property type="entry name" value="PROKAR_LIPOPROTEIN"/>
    <property type="match status" value="1"/>
</dbReference>
<dbReference type="EMBL" id="CP157940">
    <property type="protein sequence ID" value="XBS52430.1"/>
    <property type="molecule type" value="Genomic_DNA"/>
</dbReference>
<dbReference type="PROSITE" id="PS50005">
    <property type="entry name" value="TPR"/>
    <property type="match status" value="1"/>
</dbReference>
<organism evidence="3">
    <name type="scientific">Lacrimispora sp. BS-2</name>
    <dbReference type="NCBI Taxonomy" id="3151850"/>
    <lineage>
        <taxon>Bacteria</taxon>
        <taxon>Bacillati</taxon>
        <taxon>Bacillota</taxon>
        <taxon>Clostridia</taxon>
        <taxon>Lachnospirales</taxon>
        <taxon>Lachnospiraceae</taxon>
        <taxon>Lacrimispora</taxon>
    </lineage>
</organism>
<dbReference type="Gene3D" id="2.20.110.10">
    <property type="entry name" value="Histone H3 K4-specific methyltransferase SET7/9 N-terminal domain"/>
    <property type="match status" value="1"/>
</dbReference>
<dbReference type="Pfam" id="PF14559">
    <property type="entry name" value="TPR_19"/>
    <property type="match status" value="1"/>
</dbReference>